<feature type="compositionally biased region" description="Acidic residues" evidence="4">
    <location>
        <begin position="50"/>
        <end position="60"/>
    </location>
</feature>
<feature type="signal peptide" evidence="5">
    <location>
        <begin position="1"/>
        <end position="23"/>
    </location>
</feature>
<dbReference type="PROSITE" id="PS00322">
    <property type="entry name" value="HISTONE_H3_1"/>
    <property type="match status" value="1"/>
</dbReference>
<reference evidence="6" key="1">
    <citation type="submission" date="2021-02" db="EMBL/GenBank/DDBJ databases">
        <authorList>
            <person name="Dougan E. K."/>
            <person name="Rhodes N."/>
            <person name="Thang M."/>
            <person name="Chan C."/>
        </authorList>
    </citation>
    <scope>NUCLEOTIDE SEQUENCE</scope>
</reference>
<evidence type="ECO:0000313" key="6">
    <source>
        <dbReference type="EMBL" id="CAE8645133.1"/>
    </source>
</evidence>
<dbReference type="InterPro" id="IPR000164">
    <property type="entry name" value="Histone_H3/CENP-A"/>
</dbReference>
<keyword evidence="5" id="KW-0732">Signal</keyword>
<dbReference type="EMBL" id="CAJNNW010003188">
    <property type="protein sequence ID" value="CAE8645133.1"/>
    <property type="molecule type" value="Genomic_DNA"/>
</dbReference>
<dbReference type="GO" id="GO:0005634">
    <property type="term" value="C:nucleus"/>
    <property type="evidence" value="ECO:0007669"/>
    <property type="project" value="UniProtKB-SubCell"/>
</dbReference>
<feature type="region of interest" description="Disordered" evidence="4">
    <location>
        <begin position="50"/>
        <end position="95"/>
    </location>
</feature>
<sequence>MAWSRAALVLLFALFAFSGAALADDLADDHCSLELRQLRSAKKVEFEAEAEAEAGAEESEGPSRRSSRRKPGGKAPRKQLSPVSEEVESEEFVPSAEVGGGNCMNDADQKIWTNGGHAKFDEDGKVCSEKCGSNWVTKVDPQPILDCIRDCILSPVSNMTEYSPGCEDCLAGLVECAASAQCNEQAAVRNAAIQTFVSCSGLTDVLVGH</sequence>
<evidence type="ECO:0000256" key="2">
    <source>
        <dbReference type="ARBA" id="ARBA00023125"/>
    </source>
</evidence>
<evidence type="ECO:0000256" key="3">
    <source>
        <dbReference type="ARBA" id="ARBA00023242"/>
    </source>
</evidence>
<evidence type="ECO:0000256" key="5">
    <source>
        <dbReference type="SAM" id="SignalP"/>
    </source>
</evidence>
<gene>
    <name evidence="6" type="ORF">PGLA2088_LOCUS3647</name>
</gene>
<comment type="subcellular location">
    <subcellularLocation>
        <location evidence="1">Nucleus</location>
    </subcellularLocation>
</comment>
<dbReference type="AlphaFoldDB" id="A0A813I5W7"/>
<dbReference type="GO" id="GO:0003677">
    <property type="term" value="F:DNA binding"/>
    <property type="evidence" value="ECO:0007669"/>
    <property type="project" value="UniProtKB-KW"/>
</dbReference>
<evidence type="ECO:0000313" key="7">
    <source>
        <dbReference type="Proteomes" id="UP000626109"/>
    </source>
</evidence>
<dbReference type="Proteomes" id="UP000626109">
    <property type="component" value="Unassembled WGS sequence"/>
</dbReference>
<feature type="chain" id="PRO_5032956419" evidence="5">
    <location>
        <begin position="24"/>
        <end position="209"/>
    </location>
</feature>
<dbReference type="GO" id="GO:0030527">
    <property type="term" value="F:structural constituent of chromatin"/>
    <property type="evidence" value="ECO:0007669"/>
    <property type="project" value="InterPro"/>
</dbReference>
<name>A0A813I5W7_POLGL</name>
<keyword evidence="2" id="KW-0238">DNA-binding</keyword>
<evidence type="ECO:0000256" key="1">
    <source>
        <dbReference type="ARBA" id="ARBA00004123"/>
    </source>
</evidence>
<keyword evidence="3" id="KW-0539">Nucleus</keyword>
<dbReference type="GO" id="GO:0000786">
    <property type="term" value="C:nucleosome"/>
    <property type="evidence" value="ECO:0007669"/>
    <property type="project" value="InterPro"/>
</dbReference>
<protein>
    <submittedName>
        <fullName evidence="6">Uncharacterized protein</fullName>
    </submittedName>
</protein>
<evidence type="ECO:0000256" key="4">
    <source>
        <dbReference type="SAM" id="MobiDB-lite"/>
    </source>
</evidence>
<proteinExistence type="predicted"/>
<accession>A0A813I5W7</accession>
<comment type="caution">
    <text evidence="6">The sequence shown here is derived from an EMBL/GenBank/DDBJ whole genome shotgun (WGS) entry which is preliminary data.</text>
</comment>
<feature type="compositionally biased region" description="Basic residues" evidence="4">
    <location>
        <begin position="65"/>
        <end position="77"/>
    </location>
</feature>
<organism evidence="6 7">
    <name type="scientific">Polarella glacialis</name>
    <name type="common">Dinoflagellate</name>
    <dbReference type="NCBI Taxonomy" id="89957"/>
    <lineage>
        <taxon>Eukaryota</taxon>
        <taxon>Sar</taxon>
        <taxon>Alveolata</taxon>
        <taxon>Dinophyceae</taxon>
        <taxon>Suessiales</taxon>
        <taxon>Suessiaceae</taxon>
        <taxon>Polarella</taxon>
    </lineage>
</organism>